<feature type="transmembrane region" description="Helical" evidence="2">
    <location>
        <begin position="102"/>
        <end position="121"/>
    </location>
</feature>
<reference evidence="3 4" key="1">
    <citation type="submission" date="2018-09" db="EMBL/GenBank/DDBJ databases">
        <title>Paenibacillus aracenensis nov. sp. isolated from a cave in southern Spain.</title>
        <authorList>
            <person name="Jurado V."/>
            <person name="Gutierrez-Patricio S."/>
            <person name="Gonzalez-Pimentel J.L."/>
            <person name="Miller A.Z."/>
            <person name="Laiz L."/>
            <person name="Saiz-Jimenez C."/>
        </authorList>
    </citation>
    <scope>NUCLEOTIDE SEQUENCE [LARGE SCALE GENOMIC DNA]</scope>
    <source>
        <strain evidence="3 4">JCM 19203</strain>
    </source>
</reference>
<dbReference type="EMBL" id="QXQB01000006">
    <property type="protein sequence ID" value="RJX37351.1"/>
    <property type="molecule type" value="Genomic_DNA"/>
</dbReference>
<feature type="transmembrane region" description="Helical" evidence="2">
    <location>
        <begin position="39"/>
        <end position="65"/>
    </location>
</feature>
<accession>A0A3A6PLR7</accession>
<organism evidence="3 4">
    <name type="scientific">Paenibacillus pinisoli</name>
    <dbReference type="NCBI Taxonomy" id="1276110"/>
    <lineage>
        <taxon>Bacteria</taxon>
        <taxon>Bacillati</taxon>
        <taxon>Bacillota</taxon>
        <taxon>Bacilli</taxon>
        <taxon>Bacillales</taxon>
        <taxon>Paenibacillaceae</taxon>
        <taxon>Paenibacillus</taxon>
    </lineage>
</organism>
<keyword evidence="2" id="KW-0472">Membrane</keyword>
<evidence type="ECO:0000256" key="1">
    <source>
        <dbReference type="SAM" id="MobiDB-lite"/>
    </source>
</evidence>
<keyword evidence="2" id="KW-0812">Transmembrane</keyword>
<name>A0A3A6PLR7_9BACL</name>
<feature type="region of interest" description="Disordered" evidence="1">
    <location>
        <begin position="226"/>
        <end position="260"/>
    </location>
</feature>
<keyword evidence="4" id="KW-1185">Reference proteome</keyword>
<proteinExistence type="predicted"/>
<dbReference type="RefSeq" id="WP_120113906.1">
    <property type="nucleotide sequence ID" value="NZ_QXQB01000006.1"/>
</dbReference>
<dbReference type="OrthoDB" id="2447037at2"/>
<feature type="transmembrane region" description="Helical" evidence="2">
    <location>
        <begin position="77"/>
        <end position="96"/>
    </location>
</feature>
<dbReference type="AlphaFoldDB" id="A0A3A6PLR7"/>
<sequence length="260" mass="29200">MLIRKAVASYLTSFAVVIYMSLILTGVEANATFPRFDQFMTWTTFISLYVFPIVFIFGSLVSMALEFVVNRRVHSRTLELALPIAGHLLFGALFSIPFRSASFTWLCLAAAVFYWLADFLFSRIAEKGWRKNGILFSIAMPLVFIAGVGLLSLTNDKTPEQQPFTKEAAVRTATSGTSGTELEVFPKQVGSTQLELNGYKVTRETAVTRTGDEQYEVIFREHWTKDEEEGTRSMTYSVSRSGMTLKTNEGSLPPYQTEQE</sequence>
<evidence type="ECO:0000313" key="3">
    <source>
        <dbReference type="EMBL" id="RJX37351.1"/>
    </source>
</evidence>
<comment type="caution">
    <text evidence="3">The sequence shown here is derived from an EMBL/GenBank/DDBJ whole genome shotgun (WGS) entry which is preliminary data.</text>
</comment>
<keyword evidence="2" id="KW-1133">Transmembrane helix</keyword>
<dbReference type="Proteomes" id="UP000267798">
    <property type="component" value="Unassembled WGS sequence"/>
</dbReference>
<protein>
    <submittedName>
        <fullName evidence="3">Uncharacterized protein</fullName>
    </submittedName>
</protein>
<evidence type="ECO:0000313" key="4">
    <source>
        <dbReference type="Proteomes" id="UP000267798"/>
    </source>
</evidence>
<evidence type="ECO:0000256" key="2">
    <source>
        <dbReference type="SAM" id="Phobius"/>
    </source>
</evidence>
<gene>
    <name evidence="3" type="ORF">D3P09_23660</name>
</gene>
<feature type="transmembrane region" description="Helical" evidence="2">
    <location>
        <begin position="7"/>
        <end position="27"/>
    </location>
</feature>
<feature type="compositionally biased region" description="Polar residues" evidence="1">
    <location>
        <begin position="232"/>
        <end position="260"/>
    </location>
</feature>
<feature type="transmembrane region" description="Helical" evidence="2">
    <location>
        <begin position="133"/>
        <end position="153"/>
    </location>
</feature>